<dbReference type="Proteomes" id="UP001311799">
    <property type="component" value="Unassembled WGS sequence"/>
</dbReference>
<dbReference type="Pfam" id="PF16531">
    <property type="entry name" value="SAS-6_N"/>
    <property type="match status" value="1"/>
</dbReference>
<reference evidence="2 3" key="1">
    <citation type="submission" date="2023-10" db="EMBL/GenBank/DDBJ databases">
        <title>Comparative genomics analysis reveals potential genetic determinants of host preference in Cryptosporidium xiaoi.</title>
        <authorList>
            <person name="Xiao L."/>
            <person name="Li J."/>
        </authorList>
    </citation>
    <scope>NUCLEOTIDE SEQUENCE [LARGE SCALE GENOMIC DNA]</scope>
    <source>
        <strain evidence="2 3">52996</strain>
    </source>
</reference>
<dbReference type="EMBL" id="JAWDEY010000010">
    <property type="protein sequence ID" value="KAK6589809.1"/>
    <property type="molecule type" value="Genomic_DNA"/>
</dbReference>
<dbReference type="InterPro" id="IPR032396">
    <property type="entry name" value="SAS-6_N"/>
</dbReference>
<comment type="caution">
    <text evidence="2">The sequence shown here is derived from an EMBL/GenBank/DDBJ whole genome shotgun (WGS) entry which is preliminary data.</text>
</comment>
<evidence type="ECO:0000259" key="1">
    <source>
        <dbReference type="Pfam" id="PF16531"/>
    </source>
</evidence>
<feature type="domain" description="Spindle assembly abnormal protein 6 N-terminal" evidence="1">
    <location>
        <begin position="34"/>
        <end position="165"/>
    </location>
</feature>
<gene>
    <name evidence="2" type="ORF">RS030_193011</name>
</gene>
<dbReference type="PANTHER" id="PTHR34230:SF2">
    <property type="entry name" value="SPINDLE ASSEMBLY ABNORMAL PROTEIN 6 N-TERMINAL DOMAIN-CONTAINING PROTEIN"/>
    <property type="match status" value="1"/>
</dbReference>
<evidence type="ECO:0000313" key="3">
    <source>
        <dbReference type="Proteomes" id="UP001311799"/>
    </source>
</evidence>
<sequence>MERTKFCDKAVLNEFDCTELEKADPILTDGFFVVFRRTCPIEIRLMDSDGVEEIGSMENINFRVMLKGQKSLPELIRIEITCDNDLFLYYIYDIDHVEFNELKVTQNLVCNFSDFTETFCRIINDTIQDQLGHSVKFCLRGDGTGKLTFIQIVGYKYLELLSIDFKQTTEDIIRNSISFRYSLMKSKLAIMETRFIEISNLLNMRNPTLMSYLQKNTSCMKNKYEKQLKSKY</sequence>
<name>A0AAV9XZQ6_9CRYT</name>
<protein>
    <recommendedName>
        <fullName evidence="1">Spindle assembly abnormal protein 6 N-terminal domain-containing protein</fullName>
    </recommendedName>
</protein>
<dbReference type="AlphaFoldDB" id="A0AAV9XZQ6"/>
<accession>A0AAV9XZQ6</accession>
<dbReference type="Gene3D" id="2.170.210.20">
    <property type="entry name" value="Spindle assembly abnormal protein 6, N-terminal domain"/>
    <property type="match status" value="1"/>
</dbReference>
<evidence type="ECO:0000313" key="2">
    <source>
        <dbReference type="EMBL" id="KAK6589809.1"/>
    </source>
</evidence>
<dbReference type="PANTHER" id="PTHR34230">
    <property type="entry name" value="ASSEMBLY ABNORMAL PROTEIN 6, PUTATIVE-RELATED"/>
    <property type="match status" value="1"/>
</dbReference>
<organism evidence="2 3">
    <name type="scientific">Cryptosporidium xiaoi</name>
    <dbReference type="NCBI Taxonomy" id="659607"/>
    <lineage>
        <taxon>Eukaryota</taxon>
        <taxon>Sar</taxon>
        <taxon>Alveolata</taxon>
        <taxon>Apicomplexa</taxon>
        <taxon>Conoidasida</taxon>
        <taxon>Coccidia</taxon>
        <taxon>Eucoccidiorida</taxon>
        <taxon>Eimeriorina</taxon>
        <taxon>Cryptosporidiidae</taxon>
        <taxon>Cryptosporidium</taxon>
    </lineage>
</organism>
<dbReference type="InterPro" id="IPR038558">
    <property type="entry name" value="SAS-6_N_sf"/>
</dbReference>
<proteinExistence type="predicted"/>
<keyword evidence="3" id="KW-1185">Reference proteome</keyword>